<feature type="signal peptide" evidence="3">
    <location>
        <begin position="1"/>
        <end position="18"/>
    </location>
</feature>
<dbReference type="InterPro" id="IPR057883">
    <property type="entry name" value="Ig_NFAM1"/>
</dbReference>
<gene>
    <name evidence="6" type="primary">LOC101396661</name>
</gene>
<keyword evidence="3" id="KW-0732">Signal</keyword>
<dbReference type="PANTHER" id="PTHR35680">
    <property type="entry name" value="NFAT ACTIVATION MOLECULE 1"/>
    <property type="match status" value="1"/>
</dbReference>
<evidence type="ECO:0000256" key="1">
    <source>
        <dbReference type="SAM" id="MobiDB-lite"/>
    </source>
</evidence>
<proteinExistence type="predicted"/>
<keyword evidence="2" id="KW-0472">Membrane</keyword>
<evidence type="ECO:0000256" key="2">
    <source>
        <dbReference type="SAM" id="Phobius"/>
    </source>
</evidence>
<evidence type="ECO:0000256" key="3">
    <source>
        <dbReference type="SAM" id="SignalP"/>
    </source>
</evidence>
<feature type="region of interest" description="Disordered" evidence="1">
    <location>
        <begin position="189"/>
        <end position="211"/>
    </location>
</feature>
<dbReference type="GeneID" id="101396661"/>
<dbReference type="Pfam" id="PF25830">
    <property type="entry name" value="Ig_NFAM1"/>
    <property type="match status" value="1"/>
</dbReference>
<dbReference type="Proteomes" id="UP000694910">
    <property type="component" value="Unplaced"/>
</dbReference>
<reference evidence="6" key="1">
    <citation type="submission" date="2025-08" db="UniProtKB">
        <authorList>
            <consortium name="RefSeq"/>
        </authorList>
    </citation>
    <scope>IDENTIFICATION</scope>
</reference>
<keyword evidence="2" id="KW-0812">Transmembrane</keyword>
<protein>
    <submittedName>
        <fullName evidence="6">NFAT activation molecule 1</fullName>
    </submittedName>
</protein>
<organism evidence="5 6">
    <name type="scientific">Ceratotherium simum simum</name>
    <name type="common">Southern white rhinoceros</name>
    <dbReference type="NCBI Taxonomy" id="73337"/>
    <lineage>
        <taxon>Eukaryota</taxon>
        <taxon>Metazoa</taxon>
        <taxon>Chordata</taxon>
        <taxon>Craniata</taxon>
        <taxon>Vertebrata</taxon>
        <taxon>Euteleostomi</taxon>
        <taxon>Mammalia</taxon>
        <taxon>Eutheria</taxon>
        <taxon>Laurasiatheria</taxon>
        <taxon>Perissodactyla</taxon>
        <taxon>Rhinocerotidae</taxon>
        <taxon>Ceratotherium</taxon>
    </lineage>
</organism>
<dbReference type="PANTHER" id="PTHR35680:SF1">
    <property type="entry name" value="NFAT ACTIVATION MOLECULE 1"/>
    <property type="match status" value="1"/>
</dbReference>
<dbReference type="InterPro" id="IPR033549">
    <property type="entry name" value="NFAM1"/>
</dbReference>
<feature type="chain" id="PRO_5045114268" evidence="3">
    <location>
        <begin position="19"/>
        <end position="262"/>
    </location>
</feature>
<feature type="compositionally biased region" description="Low complexity" evidence="1">
    <location>
        <begin position="194"/>
        <end position="203"/>
    </location>
</feature>
<dbReference type="RefSeq" id="XP_014648759.1">
    <property type="nucleotide sequence ID" value="XM_014793273.1"/>
</dbReference>
<evidence type="ECO:0000313" key="6">
    <source>
        <dbReference type="RefSeq" id="XP_014648759.1"/>
    </source>
</evidence>
<evidence type="ECO:0000259" key="4">
    <source>
        <dbReference type="Pfam" id="PF25830"/>
    </source>
</evidence>
<evidence type="ECO:0000313" key="5">
    <source>
        <dbReference type="Proteomes" id="UP000694910"/>
    </source>
</evidence>
<keyword evidence="2" id="KW-1133">Transmembrane helix</keyword>
<keyword evidence="5" id="KW-1185">Reference proteome</keyword>
<feature type="transmembrane region" description="Helical" evidence="2">
    <location>
        <begin position="157"/>
        <end position="179"/>
    </location>
</feature>
<sequence length="262" mass="29038">MLFPRLTTWPACSWLLAADLNLELSAVRLLEKEGGQSVIHTGPPIVVSLANTAVSFSCRITYPYAPQFKEVRVSYFYVDLQGQSSSEEQTGCWLSPGKENQTSTTKCQVTPKLPNASATGTYYCSILWAGSRVSGTGTFILVRDTGYQEPPQDPQKLLLFCFTGLLIVLSVVGTALLLWKKKQMQARRKHPAKKCPAPSAASSREQPAPESVYTALQRRETEVYSCIESEASSPPSTQRLLSQEKLHGFKDDSEFNMVYENL</sequence>
<feature type="domain" description="NFAM1 Ig-like" evidence="4">
    <location>
        <begin position="35"/>
        <end position="143"/>
    </location>
</feature>
<accession>A0ABM1DAC8</accession>
<name>A0ABM1DAC8_CERSS</name>